<dbReference type="PROSITE" id="PS50278">
    <property type="entry name" value="PDGF_2"/>
    <property type="match status" value="1"/>
</dbReference>
<dbReference type="GO" id="GO:0050930">
    <property type="term" value="P:induction of positive chemotaxis"/>
    <property type="evidence" value="ECO:0007669"/>
    <property type="project" value="TreeGrafter"/>
</dbReference>
<comment type="similarity">
    <text evidence="3">Belongs to the PDGF/VEGF growth factor family.</text>
</comment>
<dbReference type="GO" id="GO:0038084">
    <property type="term" value="P:vascular endothelial growth factor signaling pathway"/>
    <property type="evidence" value="ECO:0007669"/>
    <property type="project" value="TreeGrafter"/>
</dbReference>
<dbReference type="AlphaFoldDB" id="A0AA88SY89"/>
<dbReference type="PANTHER" id="PTHR12025:SF14">
    <property type="entry name" value="SNAKE VENOM VASCULAR ENDOTHELIAL GROWTH FACTOR TOXIN VR-1'-LIKE ISOFORM X1-RELATED"/>
    <property type="match status" value="1"/>
</dbReference>
<dbReference type="InterPro" id="IPR029034">
    <property type="entry name" value="Cystine-knot_cytokine"/>
</dbReference>
<dbReference type="GO" id="GO:0048010">
    <property type="term" value="P:vascular endothelial growth factor receptor signaling pathway"/>
    <property type="evidence" value="ECO:0007669"/>
    <property type="project" value="TreeGrafter"/>
</dbReference>
<proteinExistence type="inferred from homology"/>
<evidence type="ECO:0000313" key="7">
    <source>
        <dbReference type="EMBL" id="KAK2856433.1"/>
    </source>
</evidence>
<evidence type="ECO:0000256" key="4">
    <source>
        <dbReference type="SAM" id="MobiDB-lite"/>
    </source>
</evidence>
<gene>
    <name evidence="7" type="ORF">Q5P01_005168</name>
</gene>
<accession>A0AA88SY89</accession>
<dbReference type="InterPro" id="IPR050507">
    <property type="entry name" value="PDGF/VEGF_growth_factor"/>
</dbReference>
<evidence type="ECO:0000313" key="8">
    <source>
        <dbReference type="Proteomes" id="UP001187415"/>
    </source>
</evidence>
<name>A0AA88SY89_CHASR</name>
<organism evidence="7 8">
    <name type="scientific">Channa striata</name>
    <name type="common">Snakehead murrel</name>
    <name type="synonym">Ophicephalus striatus</name>
    <dbReference type="NCBI Taxonomy" id="64152"/>
    <lineage>
        <taxon>Eukaryota</taxon>
        <taxon>Metazoa</taxon>
        <taxon>Chordata</taxon>
        <taxon>Craniata</taxon>
        <taxon>Vertebrata</taxon>
        <taxon>Euteleostomi</taxon>
        <taxon>Actinopterygii</taxon>
        <taxon>Neopterygii</taxon>
        <taxon>Teleostei</taxon>
        <taxon>Neoteleostei</taxon>
        <taxon>Acanthomorphata</taxon>
        <taxon>Anabantaria</taxon>
        <taxon>Anabantiformes</taxon>
        <taxon>Channoidei</taxon>
        <taxon>Channidae</taxon>
        <taxon>Channa</taxon>
    </lineage>
</organism>
<dbReference type="PANTHER" id="PTHR12025">
    <property type="entry name" value="VASCULAR ENDOTHELIAL GROWTH FACTOR"/>
    <property type="match status" value="1"/>
</dbReference>
<dbReference type="CDD" id="cd00135">
    <property type="entry name" value="PDGF"/>
    <property type="match status" value="1"/>
</dbReference>
<evidence type="ECO:0000256" key="2">
    <source>
        <dbReference type="ARBA" id="ARBA00023157"/>
    </source>
</evidence>
<keyword evidence="1 3" id="KW-0339">Growth factor</keyword>
<dbReference type="SUPFAM" id="SSF57501">
    <property type="entry name" value="Cystine-knot cytokines"/>
    <property type="match status" value="1"/>
</dbReference>
<feature type="region of interest" description="Disordered" evidence="4">
    <location>
        <begin position="138"/>
        <end position="166"/>
    </location>
</feature>
<dbReference type="Gene3D" id="2.10.90.10">
    <property type="entry name" value="Cystine-knot cytokines"/>
    <property type="match status" value="1"/>
</dbReference>
<keyword evidence="5" id="KW-0732">Signal</keyword>
<evidence type="ECO:0000256" key="1">
    <source>
        <dbReference type="ARBA" id="ARBA00023030"/>
    </source>
</evidence>
<dbReference type="GO" id="GO:0042056">
    <property type="term" value="F:chemoattractant activity"/>
    <property type="evidence" value="ECO:0007669"/>
    <property type="project" value="TreeGrafter"/>
</dbReference>
<protein>
    <recommendedName>
        <fullName evidence="6">Platelet-derived growth factor (PDGF) family profile domain-containing protein</fullName>
    </recommendedName>
</protein>
<feature type="signal peptide" evidence="5">
    <location>
        <begin position="1"/>
        <end position="26"/>
    </location>
</feature>
<dbReference type="InterPro" id="IPR000072">
    <property type="entry name" value="PDGF/VEGF_dom"/>
</dbReference>
<dbReference type="GO" id="GO:0001938">
    <property type="term" value="P:positive regulation of endothelial cell proliferation"/>
    <property type="evidence" value="ECO:0007669"/>
    <property type="project" value="TreeGrafter"/>
</dbReference>
<dbReference type="GO" id="GO:0016020">
    <property type="term" value="C:membrane"/>
    <property type="evidence" value="ECO:0007669"/>
    <property type="project" value="InterPro"/>
</dbReference>
<keyword evidence="2" id="KW-1015">Disulfide bond</keyword>
<reference evidence="7" key="1">
    <citation type="submission" date="2023-07" db="EMBL/GenBank/DDBJ databases">
        <title>Chromosome-level Genome Assembly of Striped Snakehead (Channa striata).</title>
        <authorList>
            <person name="Liu H."/>
        </authorList>
    </citation>
    <scope>NUCLEOTIDE SEQUENCE</scope>
    <source>
        <strain evidence="7">Gz</strain>
        <tissue evidence="7">Muscle</tissue>
    </source>
</reference>
<evidence type="ECO:0000256" key="3">
    <source>
        <dbReference type="RuleBase" id="RU003818"/>
    </source>
</evidence>
<dbReference type="SMART" id="SM00141">
    <property type="entry name" value="PDGF"/>
    <property type="match status" value="1"/>
</dbReference>
<dbReference type="GO" id="GO:0005615">
    <property type="term" value="C:extracellular space"/>
    <property type="evidence" value="ECO:0007669"/>
    <property type="project" value="TreeGrafter"/>
</dbReference>
<dbReference type="Pfam" id="PF00341">
    <property type="entry name" value="PDGF"/>
    <property type="match status" value="1"/>
</dbReference>
<dbReference type="GO" id="GO:0045766">
    <property type="term" value="P:positive regulation of angiogenesis"/>
    <property type="evidence" value="ECO:0007669"/>
    <property type="project" value="TreeGrafter"/>
</dbReference>
<sequence>MQLCIGLASFLESHLLVILLLQLVPAQVTPPPEEDSHRVMKYMDVYAKSMCQPMEQLVNVEQEFPGEVEYIYIPACVPLKRCSGFCGDEIMECLPTLKRNITVEIQRLTTHLYIKQVELTFVEHQACECRPRHNLRKQPRGVSIENKPRRKNNRGANGYANNPRRSSTLTDSYITPNFIVEV</sequence>
<dbReference type="GO" id="GO:0002040">
    <property type="term" value="P:sprouting angiogenesis"/>
    <property type="evidence" value="ECO:0007669"/>
    <property type="project" value="TreeGrafter"/>
</dbReference>
<dbReference type="GO" id="GO:0001666">
    <property type="term" value="P:response to hypoxia"/>
    <property type="evidence" value="ECO:0007669"/>
    <property type="project" value="TreeGrafter"/>
</dbReference>
<dbReference type="Proteomes" id="UP001187415">
    <property type="component" value="Unassembled WGS sequence"/>
</dbReference>
<comment type="caution">
    <text evidence="7">The sequence shown here is derived from an EMBL/GenBank/DDBJ whole genome shotgun (WGS) entry which is preliminary data.</text>
</comment>
<evidence type="ECO:0000256" key="5">
    <source>
        <dbReference type="SAM" id="SignalP"/>
    </source>
</evidence>
<keyword evidence="8" id="KW-1185">Reference proteome</keyword>
<feature type="domain" description="Platelet-derived growth factor (PDGF) family profile" evidence="6">
    <location>
        <begin position="38"/>
        <end position="134"/>
    </location>
</feature>
<dbReference type="GO" id="GO:0060754">
    <property type="term" value="P:positive regulation of mast cell chemotaxis"/>
    <property type="evidence" value="ECO:0007669"/>
    <property type="project" value="TreeGrafter"/>
</dbReference>
<dbReference type="GO" id="GO:0005172">
    <property type="term" value="F:vascular endothelial growth factor receptor binding"/>
    <property type="evidence" value="ECO:0007669"/>
    <property type="project" value="TreeGrafter"/>
</dbReference>
<evidence type="ECO:0000259" key="6">
    <source>
        <dbReference type="PROSITE" id="PS50278"/>
    </source>
</evidence>
<dbReference type="EMBL" id="JAUPFM010000003">
    <property type="protein sequence ID" value="KAK2856433.1"/>
    <property type="molecule type" value="Genomic_DNA"/>
</dbReference>
<dbReference type="GO" id="GO:0008083">
    <property type="term" value="F:growth factor activity"/>
    <property type="evidence" value="ECO:0007669"/>
    <property type="project" value="UniProtKB-KW"/>
</dbReference>
<feature type="chain" id="PRO_5041703995" description="Platelet-derived growth factor (PDGF) family profile domain-containing protein" evidence="5">
    <location>
        <begin position="27"/>
        <end position="182"/>
    </location>
</feature>